<dbReference type="Proteomes" id="UP000501690">
    <property type="component" value="Linkage Group LG1"/>
</dbReference>
<accession>A0A4D6KNJ0</accession>
<reference evidence="1 2" key="1">
    <citation type="submission" date="2019-04" db="EMBL/GenBank/DDBJ databases">
        <title>An improved genome assembly and genetic linkage map for asparagus bean, Vigna unguiculata ssp. sesquipedialis.</title>
        <authorList>
            <person name="Xia Q."/>
            <person name="Zhang R."/>
            <person name="Dong Y."/>
        </authorList>
    </citation>
    <scope>NUCLEOTIDE SEQUENCE [LARGE SCALE GENOMIC DNA]</scope>
    <source>
        <tissue evidence="1">Leaf</tissue>
    </source>
</reference>
<evidence type="ECO:0000313" key="1">
    <source>
        <dbReference type="EMBL" id="QCD78073.1"/>
    </source>
</evidence>
<organism evidence="1 2">
    <name type="scientific">Vigna unguiculata</name>
    <name type="common">Cowpea</name>
    <dbReference type="NCBI Taxonomy" id="3917"/>
    <lineage>
        <taxon>Eukaryota</taxon>
        <taxon>Viridiplantae</taxon>
        <taxon>Streptophyta</taxon>
        <taxon>Embryophyta</taxon>
        <taxon>Tracheophyta</taxon>
        <taxon>Spermatophyta</taxon>
        <taxon>Magnoliopsida</taxon>
        <taxon>eudicotyledons</taxon>
        <taxon>Gunneridae</taxon>
        <taxon>Pentapetalae</taxon>
        <taxon>rosids</taxon>
        <taxon>fabids</taxon>
        <taxon>Fabales</taxon>
        <taxon>Fabaceae</taxon>
        <taxon>Papilionoideae</taxon>
        <taxon>50 kb inversion clade</taxon>
        <taxon>NPAAA clade</taxon>
        <taxon>indigoferoid/millettioid clade</taxon>
        <taxon>Phaseoleae</taxon>
        <taxon>Vigna</taxon>
    </lineage>
</organism>
<evidence type="ECO:0000313" key="2">
    <source>
        <dbReference type="Proteomes" id="UP000501690"/>
    </source>
</evidence>
<protein>
    <submittedName>
        <fullName evidence="1">Uncharacterized protein</fullName>
    </submittedName>
</protein>
<sequence length="68" mass="7455">MRVPNLGDLREKKNERLGAQRRPAKLLVAIGVVAGGSGGPRSLQGGDLQWWLALSTHVMACRVREVMF</sequence>
<name>A0A4D6KNJ0_VIGUN</name>
<dbReference type="EMBL" id="CP039345">
    <property type="protein sequence ID" value="QCD78073.1"/>
    <property type="molecule type" value="Genomic_DNA"/>
</dbReference>
<gene>
    <name evidence="1" type="ORF">DEO72_LG1g1702</name>
</gene>
<proteinExistence type="predicted"/>
<keyword evidence="2" id="KW-1185">Reference proteome</keyword>
<dbReference type="AlphaFoldDB" id="A0A4D6KNJ0"/>